<dbReference type="AlphaFoldDB" id="A0A6J1UGE6"/>
<dbReference type="RefSeq" id="XP_026529962.1">
    <property type="nucleotide sequence ID" value="XM_026674177.1"/>
</dbReference>
<organism evidence="9 10">
    <name type="scientific">Notechis scutatus</name>
    <name type="common">mainland tiger snake</name>
    <dbReference type="NCBI Taxonomy" id="8663"/>
    <lineage>
        <taxon>Eukaryota</taxon>
        <taxon>Metazoa</taxon>
        <taxon>Chordata</taxon>
        <taxon>Craniata</taxon>
        <taxon>Vertebrata</taxon>
        <taxon>Euteleostomi</taxon>
        <taxon>Lepidosauria</taxon>
        <taxon>Squamata</taxon>
        <taxon>Bifurcata</taxon>
        <taxon>Unidentata</taxon>
        <taxon>Episquamata</taxon>
        <taxon>Toxicofera</taxon>
        <taxon>Serpentes</taxon>
        <taxon>Colubroidea</taxon>
        <taxon>Elapidae</taxon>
        <taxon>Hydrophiinae</taxon>
        <taxon>Notechis</taxon>
    </lineage>
</organism>
<dbReference type="SUPFAM" id="SSF52799">
    <property type="entry name" value="(Phosphotyrosine protein) phosphatases II"/>
    <property type="match status" value="1"/>
</dbReference>
<dbReference type="PANTHER" id="PTHR45682">
    <property type="entry name" value="AGAP008228-PA"/>
    <property type="match status" value="1"/>
</dbReference>
<dbReference type="SMART" id="SM00195">
    <property type="entry name" value="DSPc"/>
    <property type="match status" value="1"/>
</dbReference>
<reference evidence="10" key="1">
    <citation type="submission" date="2025-08" db="UniProtKB">
        <authorList>
            <consortium name="RefSeq"/>
        </authorList>
    </citation>
    <scope>IDENTIFICATION</scope>
</reference>
<dbReference type="Gene3D" id="3.90.190.10">
    <property type="entry name" value="Protein tyrosine phosphatase superfamily"/>
    <property type="match status" value="1"/>
</dbReference>
<evidence type="ECO:0000313" key="9">
    <source>
        <dbReference type="Proteomes" id="UP000504612"/>
    </source>
</evidence>
<dbReference type="GO" id="GO:0004722">
    <property type="term" value="F:protein serine/threonine phosphatase activity"/>
    <property type="evidence" value="ECO:0007669"/>
    <property type="project" value="UniProtKB-EC"/>
</dbReference>
<comment type="similarity">
    <text evidence="1">Belongs to the protein-tyrosine phosphatase family. Non-receptor class dual specificity subfamily.</text>
</comment>
<proteinExistence type="inferred from homology"/>
<dbReference type="InterPro" id="IPR000387">
    <property type="entry name" value="Tyr_Pase_dom"/>
</dbReference>
<dbReference type="InterPro" id="IPR020405">
    <property type="entry name" value="Atypical_DUSP_subfamA"/>
</dbReference>
<dbReference type="GeneID" id="113416358"/>
<dbReference type="GO" id="GO:0033549">
    <property type="term" value="F:MAP kinase phosphatase activity"/>
    <property type="evidence" value="ECO:0007669"/>
    <property type="project" value="TreeGrafter"/>
</dbReference>
<dbReference type="GO" id="GO:0008138">
    <property type="term" value="F:protein tyrosine/serine/threonine phosphatase activity"/>
    <property type="evidence" value="ECO:0007669"/>
    <property type="project" value="InterPro"/>
</dbReference>
<evidence type="ECO:0000256" key="3">
    <source>
        <dbReference type="ARBA" id="ARBA00022912"/>
    </source>
</evidence>
<gene>
    <name evidence="10" type="primary">LOC113416358</name>
</gene>
<evidence type="ECO:0000256" key="2">
    <source>
        <dbReference type="ARBA" id="ARBA00022801"/>
    </source>
</evidence>
<evidence type="ECO:0000256" key="4">
    <source>
        <dbReference type="ARBA" id="ARBA00047761"/>
    </source>
</evidence>
<dbReference type="InterPro" id="IPR016130">
    <property type="entry name" value="Tyr_Pase_AS"/>
</dbReference>
<feature type="region of interest" description="Disordered" evidence="7">
    <location>
        <begin position="1"/>
        <end position="22"/>
    </location>
</feature>
<dbReference type="KEGG" id="nss:113416358"/>
<dbReference type="InterPro" id="IPR000340">
    <property type="entry name" value="Dual-sp_phosphatase_cat-dom"/>
</dbReference>
<dbReference type="PROSITE" id="PS50056">
    <property type="entry name" value="TYR_PHOSPHATASE_2"/>
    <property type="match status" value="1"/>
</dbReference>
<protein>
    <submittedName>
        <fullName evidence="10">Dual specificity protein phosphatase 13-like</fullName>
    </submittedName>
</protein>
<evidence type="ECO:0000313" key="10">
    <source>
        <dbReference type="RefSeq" id="XP_026529962.1"/>
    </source>
</evidence>
<comment type="catalytic activity">
    <reaction evidence="5">
        <text>O-phospho-L-threonyl-[protein] + H2O = L-threonyl-[protein] + phosphate</text>
        <dbReference type="Rhea" id="RHEA:47004"/>
        <dbReference type="Rhea" id="RHEA-COMP:11060"/>
        <dbReference type="Rhea" id="RHEA-COMP:11605"/>
        <dbReference type="ChEBI" id="CHEBI:15377"/>
        <dbReference type="ChEBI" id="CHEBI:30013"/>
        <dbReference type="ChEBI" id="CHEBI:43474"/>
        <dbReference type="ChEBI" id="CHEBI:61977"/>
        <dbReference type="EC" id="3.1.3.16"/>
    </reaction>
</comment>
<dbReference type="PANTHER" id="PTHR45682:SF10">
    <property type="entry name" value="DUAL SPECIFICITY PROTEIN PHOSPHATASE 13 ISOFORM B"/>
    <property type="match status" value="1"/>
</dbReference>
<evidence type="ECO:0000256" key="1">
    <source>
        <dbReference type="ARBA" id="ARBA00008601"/>
    </source>
</evidence>
<dbReference type="Proteomes" id="UP000504612">
    <property type="component" value="Unplaced"/>
</dbReference>
<evidence type="ECO:0000256" key="7">
    <source>
        <dbReference type="SAM" id="MobiDB-lite"/>
    </source>
</evidence>
<keyword evidence="2" id="KW-0378">Hydrolase</keyword>
<sequence length="150" mass="16987">MSWYSLHTDDLRRPGLQRTSSRSLSCQQSYQTPELGELQRLLWTPVPCRGNVSEVWPNLYIGDLADCRASAELWLSFFAGKVLVHCAMGISRSATLVLAFLMIYENKNLVEALKMVREHRGVCPNTGFLSQLRELDLWLMSEKGKAKGVP</sequence>
<dbReference type="GO" id="GO:0043409">
    <property type="term" value="P:negative regulation of MAPK cascade"/>
    <property type="evidence" value="ECO:0007669"/>
    <property type="project" value="TreeGrafter"/>
</dbReference>
<feature type="active site" description="Phosphocysteine intermediate" evidence="6">
    <location>
        <position position="86"/>
    </location>
</feature>
<dbReference type="Pfam" id="PF00782">
    <property type="entry name" value="DSPc"/>
    <property type="match status" value="1"/>
</dbReference>
<evidence type="ECO:0000256" key="6">
    <source>
        <dbReference type="PIRSR" id="PIRSR620405-1"/>
    </source>
</evidence>
<comment type="catalytic activity">
    <reaction evidence="4">
        <text>O-phospho-L-seryl-[protein] + H2O = L-seryl-[protein] + phosphate</text>
        <dbReference type="Rhea" id="RHEA:20629"/>
        <dbReference type="Rhea" id="RHEA-COMP:9863"/>
        <dbReference type="Rhea" id="RHEA-COMP:11604"/>
        <dbReference type="ChEBI" id="CHEBI:15377"/>
        <dbReference type="ChEBI" id="CHEBI:29999"/>
        <dbReference type="ChEBI" id="CHEBI:43474"/>
        <dbReference type="ChEBI" id="CHEBI:83421"/>
        <dbReference type="EC" id="3.1.3.16"/>
    </reaction>
</comment>
<dbReference type="GO" id="GO:0005737">
    <property type="term" value="C:cytoplasm"/>
    <property type="evidence" value="ECO:0007669"/>
    <property type="project" value="TreeGrafter"/>
</dbReference>
<keyword evidence="9" id="KW-1185">Reference proteome</keyword>
<evidence type="ECO:0000259" key="8">
    <source>
        <dbReference type="PROSITE" id="PS50056"/>
    </source>
</evidence>
<dbReference type="InterPro" id="IPR029021">
    <property type="entry name" value="Prot-tyrosine_phosphatase-like"/>
</dbReference>
<keyword evidence="3" id="KW-0904">Protein phosphatase</keyword>
<dbReference type="PROSITE" id="PS00383">
    <property type="entry name" value="TYR_PHOSPHATASE_1"/>
    <property type="match status" value="1"/>
</dbReference>
<feature type="domain" description="Tyrosine specific protein phosphatases" evidence="8">
    <location>
        <begin position="80"/>
        <end position="120"/>
    </location>
</feature>
<evidence type="ECO:0000256" key="5">
    <source>
        <dbReference type="ARBA" id="ARBA00048336"/>
    </source>
</evidence>
<accession>A0A6J1UGE6</accession>
<name>A0A6J1UGE6_9SAUR</name>
<dbReference type="InterPro" id="IPR020422">
    <property type="entry name" value="TYR_PHOSPHATASE_DUAL_dom"/>
</dbReference>